<dbReference type="InterPro" id="IPR019787">
    <property type="entry name" value="Znf_PHD-finger"/>
</dbReference>
<feature type="region of interest" description="Disordered" evidence="14">
    <location>
        <begin position="1195"/>
        <end position="1240"/>
    </location>
</feature>
<feature type="compositionally biased region" description="Polar residues" evidence="14">
    <location>
        <begin position="1377"/>
        <end position="1390"/>
    </location>
</feature>
<dbReference type="Proteomes" id="UP000471633">
    <property type="component" value="Unassembled WGS sequence"/>
</dbReference>
<evidence type="ECO:0000313" key="15">
    <source>
        <dbReference type="EMBL" id="KAH9581105.1"/>
    </source>
</evidence>
<dbReference type="PROSITE" id="PS50016">
    <property type="entry name" value="ZF_PHD_2"/>
    <property type="match status" value="2"/>
</dbReference>
<keyword evidence="13" id="KW-0539">Nucleus</keyword>
<feature type="compositionally biased region" description="Acidic residues" evidence="14">
    <location>
        <begin position="633"/>
        <end position="658"/>
    </location>
</feature>
<feature type="compositionally biased region" description="Polar residues" evidence="14">
    <location>
        <begin position="583"/>
        <end position="604"/>
    </location>
</feature>
<proteinExistence type="inferred from homology"/>
<feature type="region of interest" description="Disordered" evidence="14">
    <location>
        <begin position="583"/>
        <end position="617"/>
    </location>
</feature>
<dbReference type="InterPro" id="IPR001965">
    <property type="entry name" value="Znf_PHD"/>
</dbReference>
<dbReference type="FunFam" id="3.30.60.60:FF:000001">
    <property type="entry name" value="Histone acetyltransferase"/>
    <property type="match status" value="1"/>
</dbReference>
<comment type="subcellular location">
    <subcellularLocation>
        <location evidence="1">Nucleus</location>
    </subcellularLocation>
</comment>
<dbReference type="InterPro" id="IPR011011">
    <property type="entry name" value="Znf_FYVE_PHD"/>
</dbReference>
<dbReference type="InterPro" id="IPR016181">
    <property type="entry name" value="Acyl_CoA_acyltransferase"/>
</dbReference>
<comment type="similarity">
    <text evidence="2">Belongs to the MYST (SAS/MOZ) family.</text>
</comment>
<feature type="compositionally biased region" description="Polar residues" evidence="14">
    <location>
        <begin position="536"/>
        <end position="555"/>
    </location>
</feature>
<feature type="region of interest" description="Disordered" evidence="14">
    <location>
        <begin position="2710"/>
        <end position="2738"/>
    </location>
</feature>
<feature type="compositionally biased region" description="Low complexity" evidence="14">
    <location>
        <begin position="1222"/>
        <end position="1240"/>
    </location>
</feature>
<evidence type="ECO:0000256" key="6">
    <source>
        <dbReference type="ARBA" id="ARBA00022737"/>
    </source>
</evidence>
<dbReference type="GO" id="GO:0005634">
    <property type="term" value="C:nucleus"/>
    <property type="evidence" value="ECO:0007669"/>
    <property type="project" value="UniProtKB-SubCell"/>
</dbReference>
<feature type="region of interest" description="Disordered" evidence="14">
    <location>
        <begin position="61"/>
        <end position="99"/>
    </location>
</feature>
<dbReference type="Pfam" id="PF00628">
    <property type="entry name" value="PHD"/>
    <property type="match status" value="2"/>
</dbReference>
<evidence type="ECO:0000256" key="3">
    <source>
        <dbReference type="ARBA" id="ARBA00013184"/>
    </source>
</evidence>
<evidence type="ECO:0000256" key="14">
    <source>
        <dbReference type="SAM" id="MobiDB-lite"/>
    </source>
</evidence>
<keyword evidence="9" id="KW-0156">Chromatin regulator</keyword>
<keyword evidence="11" id="KW-0805">Transcription regulation</keyword>
<reference evidence="15" key="1">
    <citation type="journal article" date="2012" name="Nat. Genet.">
        <title>Whole-genome sequence of Schistosoma haematobium.</title>
        <authorList>
            <person name="Young N.D."/>
            <person name="Jex A.R."/>
            <person name="Li B."/>
            <person name="Liu S."/>
            <person name="Yang L."/>
            <person name="Xiong Z."/>
            <person name="Li Y."/>
            <person name="Cantacessi C."/>
            <person name="Hall R.S."/>
            <person name="Xu X."/>
            <person name="Chen F."/>
            <person name="Wu X."/>
            <person name="Zerlotini A."/>
            <person name="Oliveira G."/>
            <person name="Hofmann A."/>
            <person name="Zhang G."/>
            <person name="Fang X."/>
            <person name="Kang Y."/>
            <person name="Campbell B.E."/>
            <person name="Loukas A."/>
            <person name="Ranganathan S."/>
            <person name="Rollinson D."/>
            <person name="Rinaldi G."/>
            <person name="Brindley P.J."/>
            <person name="Yang H."/>
            <person name="Wang J."/>
            <person name="Wang J."/>
            <person name="Gasser R.B."/>
        </authorList>
    </citation>
    <scope>NUCLEOTIDE SEQUENCE</scope>
</reference>
<keyword evidence="12" id="KW-0804">Transcription</keyword>
<feature type="region of interest" description="Disordered" evidence="14">
    <location>
        <begin position="1298"/>
        <end position="1390"/>
    </location>
</feature>
<evidence type="ECO:0000256" key="13">
    <source>
        <dbReference type="ARBA" id="ARBA00023242"/>
    </source>
</evidence>
<feature type="compositionally biased region" description="Pro residues" evidence="14">
    <location>
        <begin position="1342"/>
        <end position="1354"/>
    </location>
</feature>
<feature type="compositionally biased region" description="Low complexity" evidence="14">
    <location>
        <begin position="2712"/>
        <end position="2726"/>
    </location>
</feature>
<dbReference type="InterPro" id="IPR050603">
    <property type="entry name" value="MYST_HAT"/>
</dbReference>
<dbReference type="EC" id="2.3.1.48" evidence="3"/>
<dbReference type="GO" id="GO:0004402">
    <property type="term" value="F:histone acetyltransferase activity"/>
    <property type="evidence" value="ECO:0007669"/>
    <property type="project" value="InterPro"/>
</dbReference>
<dbReference type="GO" id="GO:0006357">
    <property type="term" value="P:regulation of transcription by RNA polymerase II"/>
    <property type="evidence" value="ECO:0007669"/>
    <property type="project" value="TreeGrafter"/>
</dbReference>
<reference evidence="15" key="2">
    <citation type="journal article" date="2019" name="Gigascience">
        <title>High-quality Schistosoma haematobium genome achieved by single-molecule and long-range sequencing.</title>
        <authorList>
            <person name="Stroehlein A.J."/>
            <person name="Korhonen P.K."/>
            <person name="Chong T.M."/>
            <person name="Lim Y.L."/>
            <person name="Chan K.G."/>
            <person name="Webster B."/>
            <person name="Rollinson D."/>
            <person name="Brindley P.J."/>
            <person name="Gasser R.B."/>
            <person name="Young N.D."/>
        </authorList>
    </citation>
    <scope>NUCLEOTIDE SEQUENCE</scope>
</reference>
<dbReference type="RefSeq" id="XP_035587566.1">
    <property type="nucleotide sequence ID" value="XM_035732358.2"/>
</dbReference>
<dbReference type="GO" id="GO:0008270">
    <property type="term" value="F:zinc ion binding"/>
    <property type="evidence" value="ECO:0007669"/>
    <property type="project" value="UniProtKB-KW"/>
</dbReference>
<evidence type="ECO:0000256" key="2">
    <source>
        <dbReference type="ARBA" id="ARBA00010107"/>
    </source>
</evidence>
<organism evidence="15 16">
    <name type="scientific">Schistosoma haematobium</name>
    <name type="common">Blood fluke</name>
    <dbReference type="NCBI Taxonomy" id="6185"/>
    <lineage>
        <taxon>Eukaryota</taxon>
        <taxon>Metazoa</taxon>
        <taxon>Spiralia</taxon>
        <taxon>Lophotrochozoa</taxon>
        <taxon>Platyhelminthes</taxon>
        <taxon>Trematoda</taxon>
        <taxon>Digenea</taxon>
        <taxon>Strigeidida</taxon>
        <taxon>Schistosomatoidea</taxon>
        <taxon>Schistosomatidae</taxon>
        <taxon>Schistosoma</taxon>
    </lineage>
</organism>
<dbReference type="PANTHER" id="PTHR10615:SF217">
    <property type="entry name" value="HISTONE ACETYLTRANSFERASE"/>
    <property type="match status" value="1"/>
</dbReference>
<evidence type="ECO:0000256" key="7">
    <source>
        <dbReference type="ARBA" id="ARBA00022771"/>
    </source>
</evidence>
<feature type="compositionally biased region" description="Polar residues" evidence="14">
    <location>
        <begin position="61"/>
        <end position="91"/>
    </location>
</feature>
<feature type="compositionally biased region" description="Polar residues" evidence="14">
    <location>
        <begin position="298"/>
        <end position="311"/>
    </location>
</feature>
<dbReference type="FunFam" id="3.30.40.10:FF:000005">
    <property type="entry name" value="zinc finger protein isoform X1"/>
    <property type="match status" value="1"/>
</dbReference>
<dbReference type="KEGG" id="shx:MS3_00008343"/>
<comment type="caution">
    <text evidence="15">The sequence shown here is derived from an EMBL/GenBank/DDBJ whole genome shotgun (WGS) entry which is preliminary data.</text>
</comment>
<evidence type="ECO:0000256" key="4">
    <source>
        <dbReference type="ARBA" id="ARBA00022679"/>
    </source>
</evidence>
<dbReference type="EMBL" id="AMPZ03000006">
    <property type="protein sequence ID" value="KAH9581105.1"/>
    <property type="molecule type" value="Genomic_DNA"/>
</dbReference>
<evidence type="ECO:0000256" key="12">
    <source>
        <dbReference type="ARBA" id="ARBA00023163"/>
    </source>
</evidence>
<feature type="region of interest" description="Disordered" evidence="14">
    <location>
        <begin position="415"/>
        <end position="441"/>
    </location>
</feature>
<keyword evidence="16" id="KW-1185">Reference proteome</keyword>
<dbReference type="SUPFAM" id="SSF55729">
    <property type="entry name" value="Acyl-CoA N-acyltransferases (Nat)"/>
    <property type="match status" value="1"/>
</dbReference>
<feature type="compositionally biased region" description="Polar residues" evidence="14">
    <location>
        <begin position="1206"/>
        <end position="1221"/>
    </location>
</feature>
<dbReference type="GO" id="GO:0040029">
    <property type="term" value="P:epigenetic regulation of gene expression"/>
    <property type="evidence" value="ECO:0007669"/>
    <property type="project" value="UniProtKB-ARBA"/>
</dbReference>
<dbReference type="InterPro" id="IPR040706">
    <property type="entry name" value="Zf-MYST"/>
</dbReference>
<dbReference type="Gene3D" id="3.30.40.10">
    <property type="entry name" value="Zinc/RING finger domain, C3HC4 (zinc finger)"/>
    <property type="match status" value="1"/>
</dbReference>
<dbReference type="Gene3D" id="3.40.630.30">
    <property type="match status" value="1"/>
</dbReference>
<dbReference type="Pfam" id="PF17772">
    <property type="entry name" value="zf-MYST"/>
    <property type="match status" value="1"/>
</dbReference>
<dbReference type="GeneID" id="24592631"/>
<evidence type="ECO:0000313" key="16">
    <source>
        <dbReference type="Proteomes" id="UP000471633"/>
    </source>
</evidence>
<reference evidence="15" key="3">
    <citation type="submission" date="2021-06" db="EMBL/GenBank/DDBJ databases">
        <title>Chromosome-level genome assembly for S. haematobium.</title>
        <authorList>
            <person name="Stroehlein A.J."/>
        </authorList>
    </citation>
    <scope>NUCLEOTIDE SEQUENCE</scope>
</reference>
<dbReference type="CTD" id="24592631"/>
<accession>A0A6A5DK10</accession>
<feature type="compositionally biased region" description="Polar residues" evidence="14">
    <location>
        <begin position="1359"/>
        <end position="1369"/>
    </location>
</feature>
<keyword evidence="8" id="KW-0862">Zinc</keyword>
<feature type="region of interest" description="Disordered" evidence="14">
    <location>
        <begin position="295"/>
        <end position="332"/>
    </location>
</feature>
<dbReference type="PROSITE" id="PS51726">
    <property type="entry name" value="MYST_HAT"/>
    <property type="match status" value="1"/>
</dbReference>
<dbReference type="PANTHER" id="PTHR10615">
    <property type="entry name" value="HISTONE ACETYLTRANSFERASE"/>
    <property type="match status" value="1"/>
</dbReference>
<dbReference type="FunFam" id="3.40.630.30:FF:000001">
    <property type="entry name" value="Histone acetyltransferase"/>
    <property type="match status" value="1"/>
</dbReference>
<feature type="region of interest" description="Disordered" evidence="14">
    <location>
        <begin position="631"/>
        <end position="715"/>
    </location>
</feature>
<dbReference type="InterPro" id="IPR002717">
    <property type="entry name" value="HAT_MYST-type"/>
</dbReference>
<feature type="region of interest" description="Disordered" evidence="14">
    <location>
        <begin position="522"/>
        <end position="557"/>
    </location>
</feature>
<sequence>MNTRKRSCFSPRYGDIKCVELEQSHSSNIESLSPVPVVYSPEPENEPLRRSHDNVNTLMKSSPTEYTGVCQSSGQRTLRQRTASGTPSESSHGAEAKLSSVSVKPRGLLNRRLRRPSKVIPICGLCLGTSELNNKTNSAEEMIACWECGQSGHPTCLKMPPDLVKRISSIRWLCVDCKRCCLCQSNSEDQNASTDKEDPQSDLLLCDVCDRGFHLKCAEPNMLEPPEGMWTCPICSQSSTECLDIDPRLRSIQVCDQLTQHEIDWMKKAANISGAYLTAPLSFSVQQSPEPIIEHNEASQSSRPSFSMTSKSEVKQPVPSENSQTGNIPATVCKSSKRLIQKSLTDWTLSSKSNRKSTNSMQAPLQTENTINQLPTENEMTKDESPPKRVSRLRRSSLCASLAWQGLLRSCDRSKPLQNRSIEPHSVKPIGGEDDDDDKTDILIDQSTTSSCKVFNKLSKNETKVKKYFKRTVSSRSTDNFVRSKAKQNKISLPGELRSIHASRGGTSTGLFNRETLRVASGKLNGNQVKRHVSGRSDQLSNSCKMNSTSKTTQHSLKHRLSKLTNNNSNCLKLSNSYNHISQSHQLRRQTMPTSINNKFNVNHSSRRRHLSKYKRSYYYRNKRKSFKREIVSDEEDYDDSVYEADADDDGDDDDDNSSNENITEGKKTNDLLTGKKPTTKINPAEDGNTDLLSTSNNNAAYFDSENDEAPEMSTISDENRALFHSIQADVQACLPQPLESSLSLPPANNPKVLAAMDNSSLNLSSNQLVMTPSDSNENDAHHQRQQLEKLEDTRYPPQIQLGRYVITTWYSAPYPSEYARLTLLYICEFCLKYIKTRNVYLRHIEKCPYSFPPGNEIYRCKNISVFEVDGYTSRLYCQQLCLLAKLFLDHKTLYYDVEPFLFYVVTIHNNATDEQEHNEKSNHHNNNNNNDNERCFHLVGYFSKEKRSVQKYNLSCILVLPPYQKQAYGRFLIDFSFLLSRIEGQPGSPEKPLSQLGNLSYQSYWRSKVLPFLLCSMKNCKLLNSTLSNHETDLDCLANPVGSIGFRDFVITIHEISSTTGIDPHDVASTIQQLATTITLSADGRPVICFDLKYLLQLQEKYEERSVNWIPIDEECLRWSPLIHPQELDISADSSGGGCDNSNSQIVHQNSSIIPSENVVSSTVPKMNRFSPQKHRTQSQSDKAPINRENIVKSLETAPRKRSLRSTCNNSIPSTVNTDDNSSNQSLSNRVSNNVSDNVTDIHFRRLRSPPSSTHSLDKNSEQISSLTTLSESIFTYQSSSRQKHDSLVATARHGSTNVESISCNPINPTDKPLHNPRKKVSKTKPYPSPCRKRSFCSDGPRPPDPPSPPPPGSGSGCTSTDNCSIATRTRRLSYNAPQKSSTRNCDNTNNAKETSLFSTFMNCFNFSYGMPTSTTSESYVTSISNSSSSNTLTTLNNNHSNFSSLYSLKDKLFTASAGTTIHTKGDNICPPSSSDCIDMSPLRPSFSSSPTTVLVRDDSDSDCVGIFDEECQGTSEQRCQLNVNHQEEQFIKNNVVDRLSSLSPTSIHTPSPPMLSLADGLSTNDIDLPTSLNDIIGSNHNNHNNHSGNNDNTVSFISKSHHSFGNELNNRPPPCLSLYDSGLLVVHSKSNDSSINSLSSSSSPSSSSSDSTAKAVDYSLANSLHCVHRHYELGCTSNRRLTDPSRTSHKFNSSFSFPLYVETNLDDDDDEDVVNTGITTTTTTTSVTTASNDQDCMLSSLSETKILRQQQNHQRNNRLIQLDDNLITTTLCSEISVHSLSEPVISTNRSLIFKGLRKSLHNRTHHSWPTSPIDLSSSCKSAPSNYKFQNNGYTIRGSESSSSSSSSSPPILCRAVNNCTPLTAPSLIPFNTTDNHKSPLIGSCHSIRNHQLNHSPLPPVLITNDVKPETILSPIFSTSLSAHWINQHCDDIQPPILLPSNSCETECSINATENLTHPPVSPYSSSTISSTHIDLSDNYASDHSTVLTLPMTGEQQLHNNNNINMKSIDCVEDSYVNGQLMNYTTDTDGLTLIASYNGDDLVNNPSKSLSSFDNNSLSSMISQDSSSEQTVAMCLSDSLSPPFLEDSQDFFNGNNFTEKKRNNLLNDRTLTYNFKHNHQMDIYSHHNSNNSALRSRHTSEPSKIIMMMDMVCYYPMGNCRRCHSHPNLKFCTNSLLSEVRITLEDDNDTTTIITQPELGSPVSHRSLLEEQSDDYLVKVSADLLNLPLFSENINISNQPMITVSSQHYESLSCVTQSPTLSLCSHSPVVDEISSYVVDKQDTKPVDSNHPSKLLSPSSSSCCPTNESNVFQSSIISSNNPINLCNCAPNPLDICSAMSTTVTVTSCNTDTDTRSYLNSTQTSSKPLNIQNISFPEEEIDFVTDSNVNLSVVSPTYVTYSNNNPSTVNSLSLTSTIPLSTMSLSLISDSIVSSVIPDIPNPIITTTVHIDVTRNNPTIGQHFSPPKNQYLSEYTCPEKEHIPVVVSDHEPDFDSTELTHIHHHLQFENNNRHDYIDNKNTIITKEFFHTPLSNHDDKTLLCDTDDILSESSNFVSPDTDQLVCGSTHSYSSSVLSNILDQSDSVIVTSTTITTTTTINDINFTNNLSKSCDMNLLSTNYSGQLSSLPLINMEVFPVTTCTTVGVPSQSDNCCVNNISRGIGSVLSSSSSHFPVIHQSTGLGSFPYESDFSYQQQSNIYDSIPMRTCPQLNSSSIPTPSSRITTSRSKTKRDGNTKKSLKTTCRQSRSCSSISPVSLSIPWPEGNPLKSSYARHASYQVVPINQSTYNITCDQYNPSDLFGSTGFPSITCHSLTPGQIVHTSQNNNLSDSYLCRASNAMRTCESLRLPTTSYCYLTPMSSYGVNMSTQQPFDTCSNFQNPSQLCGMDPKPCSMSNLPNSCNLEPQLPHLSVAQNYQCIPSSFPFSHHSNSQSLLPSGVNQFIPEMGNNSSCQSLSTTIKTDRTLHINQLSSTPVYPVYSGNFSFPLVVTSTRDVLSSNLQLSTSTGCTASQINNSLLVKPDYFNYSGNCNLNQPSILPCTERNVQSCNIVDNTSSLTQLSGSYCSGIEQQPTFQNTSSDFLSNISSNISSNQFIMVNTTTTAINSIVDDITVTSTHIPYPGILSSNCRNNRNSDINNSIGRLSQHDILPPDTTLPFSTIVDTYHPKDALYNANNNNNYYYHCSDGQNNLSLLDSPVVMQSPSLVGWTPTDLVNRTGHFTQIPYHPMPT</sequence>
<dbReference type="Gene3D" id="1.10.10.10">
    <property type="entry name" value="Winged helix-like DNA-binding domain superfamily/Winged helix DNA-binding domain"/>
    <property type="match status" value="1"/>
</dbReference>
<evidence type="ECO:0000256" key="11">
    <source>
        <dbReference type="ARBA" id="ARBA00023015"/>
    </source>
</evidence>
<dbReference type="Gene3D" id="3.30.60.60">
    <property type="entry name" value="N-acetyl transferase-like"/>
    <property type="match status" value="1"/>
</dbReference>
<dbReference type="GO" id="GO:0003682">
    <property type="term" value="F:chromatin binding"/>
    <property type="evidence" value="ECO:0007669"/>
    <property type="project" value="TreeGrafter"/>
</dbReference>
<name>A0A6A5DK10_SCHHA</name>
<dbReference type="SMART" id="SM00249">
    <property type="entry name" value="PHD"/>
    <property type="match status" value="2"/>
</dbReference>
<keyword evidence="4" id="KW-0808">Transferase</keyword>
<dbReference type="CDD" id="cd15526">
    <property type="entry name" value="PHD1_MOZ_d4"/>
    <property type="match status" value="1"/>
</dbReference>
<keyword evidence="10" id="KW-0007">Acetylation</keyword>
<dbReference type="SUPFAM" id="SSF57903">
    <property type="entry name" value="FYVE/PHD zinc finger"/>
    <property type="match status" value="1"/>
</dbReference>
<feature type="compositionally biased region" description="Polar residues" evidence="14">
    <location>
        <begin position="691"/>
        <end position="700"/>
    </location>
</feature>
<dbReference type="InterPro" id="IPR036388">
    <property type="entry name" value="WH-like_DNA-bd_sf"/>
</dbReference>
<feature type="compositionally biased region" description="Polar residues" evidence="14">
    <location>
        <begin position="319"/>
        <end position="328"/>
    </location>
</feature>
<keyword evidence="6" id="KW-0677">Repeat</keyword>
<gene>
    <name evidence="15" type="ORF">MS3_00008343</name>
</gene>
<reference evidence="15" key="4">
    <citation type="journal article" date="2022" name="PLoS Pathog.">
        <title>Chromosome-level genome of Schistosoma haematobium underpins genome-wide explorations of molecular variation.</title>
        <authorList>
            <person name="Stroehlein A.J."/>
            <person name="Korhonen P.K."/>
            <person name="Lee V.V."/>
            <person name="Ralph S.A."/>
            <person name="Mentink-Kane M."/>
            <person name="You H."/>
            <person name="McManus D.P."/>
            <person name="Tchuente L.T."/>
            <person name="Stothard J.R."/>
            <person name="Kaur P."/>
            <person name="Dudchenko O."/>
            <person name="Aiden E.L."/>
            <person name="Yang B."/>
            <person name="Yang H."/>
            <person name="Emery A.M."/>
            <person name="Webster B.L."/>
            <person name="Brindley P.J."/>
            <person name="Rollinson D."/>
            <person name="Chang B.C.H."/>
            <person name="Gasser R.B."/>
            <person name="Young N.D."/>
        </authorList>
    </citation>
    <scope>NUCLEOTIDE SEQUENCE</scope>
</reference>
<dbReference type="GO" id="GO:0070775">
    <property type="term" value="C:H3 histone acetyltransferase complex"/>
    <property type="evidence" value="ECO:0007669"/>
    <property type="project" value="UniProtKB-ARBA"/>
</dbReference>
<dbReference type="Pfam" id="PF01853">
    <property type="entry name" value="MOZ_SAS"/>
    <property type="match status" value="1"/>
</dbReference>
<keyword evidence="5" id="KW-0479">Metal-binding</keyword>
<protein>
    <recommendedName>
        <fullName evidence="3">histone acetyltransferase</fullName>
        <ecNumber evidence="3">2.3.1.48</ecNumber>
    </recommendedName>
</protein>
<evidence type="ECO:0000256" key="10">
    <source>
        <dbReference type="ARBA" id="ARBA00022990"/>
    </source>
</evidence>
<evidence type="ECO:0000256" key="8">
    <source>
        <dbReference type="ARBA" id="ARBA00022833"/>
    </source>
</evidence>
<evidence type="ECO:0000256" key="5">
    <source>
        <dbReference type="ARBA" id="ARBA00022723"/>
    </source>
</evidence>
<keyword evidence="7" id="KW-0863">Zinc-finger</keyword>
<feature type="compositionally biased region" description="Polar residues" evidence="14">
    <location>
        <begin position="347"/>
        <end position="378"/>
    </location>
</feature>
<dbReference type="InterPro" id="IPR013083">
    <property type="entry name" value="Znf_RING/FYVE/PHD"/>
</dbReference>
<feature type="compositionally biased region" description="Basic residues" evidence="14">
    <location>
        <begin position="605"/>
        <end position="617"/>
    </location>
</feature>
<dbReference type="GO" id="GO:0003712">
    <property type="term" value="F:transcription coregulator activity"/>
    <property type="evidence" value="ECO:0007669"/>
    <property type="project" value="TreeGrafter"/>
</dbReference>
<feature type="region of interest" description="Disordered" evidence="14">
    <location>
        <begin position="347"/>
        <end position="392"/>
    </location>
</feature>
<evidence type="ECO:0000256" key="1">
    <source>
        <dbReference type="ARBA" id="ARBA00004123"/>
    </source>
</evidence>
<evidence type="ECO:0000256" key="9">
    <source>
        <dbReference type="ARBA" id="ARBA00022853"/>
    </source>
</evidence>
<feature type="compositionally biased region" description="Polar residues" evidence="14">
    <location>
        <begin position="1298"/>
        <end position="1309"/>
    </location>
</feature>